<geneLocation type="plasmid" evidence="1">
    <name>p1</name>
</geneLocation>
<evidence type="ECO:0000313" key="1">
    <source>
        <dbReference type="EMBL" id="UZF17833.1"/>
    </source>
</evidence>
<proteinExistence type="predicted"/>
<sequence>MIIHNDIEKFIDLNPSSYRFLKAISFARSITEEECSCYDVEIVLCKISHGKVEDLTIRCVDALDVRVGGIEGMFGMQLEIEDISSWQNEGANFKVSEHENNAISFNCREFYVTK</sequence>
<accession>A0ABY6NKJ9</accession>
<organism evidence="1">
    <name type="scientific">Ralstonia solanacearum</name>
    <name type="common">Pseudomonas solanacearum</name>
    <dbReference type="NCBI Taxonomy" id="305"/>
    <lineage>
        <taxon>Bacteria</taxon>
        <taxon>Pseudomonadati</taxon>
        <taxon>Pseudomonadota</taxon>
        <taxon>Betaproteobacteria</taxon>
        <taxon>Burkholderiales</taxon>
        <taxon>Burkholderiaceae</taxon>
        <taxon>Ralstonia</taxon>
        <taxon>Ralstonia solanacearum species complex</taxon>
    </lineage>
</organism>
<gene>
    <name evidence="1" type="ORF">LH706_20055</name>
</gene>
<name>A0ABY6NKJ9_RALSL</name>
<protein>
    <submittedName>
        <fullName evidence="1">Uncharacterized protein</fullName>
    </submittedName>
</protein>
<dbReference type="EMBL" id="CP085044">
    <property type="protein sequence ID" value="UZF17833.1"/>
    <property type="molecule type" value="Genomic_DNA"/>
</dbReference>
<keyword evidence="1" id="KW-0614">Plasmid</keyword>
<reference evidence="1" key="1">
    <citation type="submission" date="2021-10" db="EMBL/GenBank/DDBJ databases">
        <title>Complete genome sequences of five Ralstonia solancearum strains isolated from sunflower.</title>
        <authorList>
            <person name="She X."/>
            <person name="He Z."/>
        </authorList>
    </citation>
    <scope>NUCLEOTIDE SEQUENCE</scope>
    <source>
        <strain evidence="1">RS638</strain>
    </source>
</reference>